<protein>
    <submittedName>
        <fullName evidence="8">CorA-like Mg2+ transporter protein</fullName>
    </submittedName>
</protein>
<accession>A0A1I1H228</accession>
<dbReference type="PANTHER" id="PTHR47891:SF2">
    <property type="entry name" value="MAGNESIUM AND COBALT TRANSPORTER"/>
    <property type="match status" value="1"/>
</dbReference>
<sequence length="301" mass="34524">MLTEGQHLNHRPRGNWIIMSCPSETEKNKLINVLGLPVSFFESKEEKAIASMQSYYTHLNEEGFILHMPLWDKSEFSKLEPASRSITSYAAPDMTLIWTGASKHKDTVTAMERSQSAIDYIYEEIMEVYADLSAVLDDLQTRIVEVESQTKEKANREVLLQLTDLEQEVVIASSRLDDYEESLSRFLNHPLVDKNLSINHREDIRLVVKKAHYRIHLYRDLVESTSGLLSDSIDNKLNTIMEYLQTWALVISIPTLIFSLFGINTNGMIGRETPFGSWIVIIAAVLLGAVTAWWLRRKEFK</sequence>
<evidence type="ECO:0000256" key="3">
    <source>
        <dbReference type="ARBA" id="ARBA00022692"/>
    </source>
</evidence>
<dbReference type="GO" id="GO:0046873">
    <property type="term" value="F:metal ion transmembrane transporter activity"/>
    <property type="evidence" value="ECO:0007669"/>
    <property type="project" value="InterPro"/>
</dbReference>
<dbReference type="Pfam" id="PF01544">
    <property type="entry name" value="CorA"/>
    <property type="match status" value="1"/>
</dbReference>
<keyword evidence="3 7" id="KW-0812">Transmembrane</keyword>
<dbReference type="SUPFAM" id="SSF144083">
    <property type="entry name" value="Magnesium transport protein CorA, transmembrane region"/>
    <property type="match status" value="1"/>
</dbReference>
<dbReference type="SUPFAM" id="SSF143865">
    <property type="entry name" value="CorA soluble domain-like"/>
    <property type="match status" value="1"/>
</dbReference>
<name>A0A1I1H228_9LACT</name>
<comment type="subcellular location">
    <subcellularLocation>
        <location evidence="1">Membrane</location>
        <topology evidence="1">Multi-pass membrane protein</topology>
    </subcellularLocation>
</comment>
<proteinExistence type="inferred from homology"/>
<dbReference type="Gene3D" id="1.20.58.340">
    <property type="entry name" value="Magnesium transport protein CorA, transmembrane region"/>
    <property type="match status" value="1"/>
</dbReference>
<dbReference type="InterPro" id="IPR047199">
    <property type="entry name" value="CorA-like"/>
</dbReference>
<evidence type="ECO:0000256" key="5">
    <source>
        <dbReference type="ARBA" id="ARBA00023136"/>
    </source>
</evidence>
<dbReference type="InterPro" id="IPR002523">
    <property type="entry name" value="MgTranspt_CorA/ZnTranspt_ZntB"/>
</dbReference>
<evidence type="ECO:0000256" key="2">
    <source>
        <dbReference type="ARBA" id="ARBA00009765"/>
    </source>
</evidence>
<evidence type="ECO:0000256" key="6">
    <source>
        <dbReference type="SAM" id="Coils"/>
    </source>
</evidence>
<organism evidence="8 9">
    <name type="scientific">Alkalibacterium subtropicum</name>
    <dbReference type="NCBI Taxonomy" id="753702"/>
    <lineage>
        <taxon>Bacteria</taxon>
        <taxon>Bacillati</taxon>
        <taxon>Bacillota</taxon>
        <taxon>Bacilli</taxon>
        <taxon>Lactobacillales</taxon>
        <taxon>Carnobacteriaceae</taxon>
        <taxon>Alkalibacterium</taxon>
    </lineage>
</organism>
<keyword evidence="9" id="KW-1185">Reference proteome</keyword>
<keyword evidence="5 7" id="KW-0472">Membrane</keyword>
<keyword evidence="6" id="KW-0175">Coiled coil</keyword>
<gene>
    <name evidence="8" type="ORF">SAMN04488102_103262</name>
</gene>
<evidence type="ECO:0000256" key="4">
    <source>
        <dbReference type="ARBA" id="ARBA00022989"/>
    </source>
</evidence>
<dbReference type="PANTHER" id="PTHR47891">
    <property type="entry name" value="TRANSPORTER-RELATED"/>
    <property type="match status" value="1"/>
</dbReference>
<dbReference type="InterPro" id="IPR045861">
    <property type="entry name" value="CorA_cytoplasmic_dom"/>
</dbReference>
<dbReference type="AlphaFoldDB" id="A0A1I1H228"/>
<feature type="transmembrane region" description="Helical" evidence="7">
    <location>
        <begin position="275"/>
        <end position="295"/>
    </location>
</feature>
<keyword evidence="4 7" id="KW-1133">Transmembrane helix</keyword>
<evidence type="ECO:0000313" key="8">
    <source>
        <dbReference type="EMBL" id="SFC16158.1"/>
    </source>
</evidence>
<dbReference type="EMBL" id="FOLT01000003">
    <property type="protein sequence ID" value="SFC16158.1"/>
    <property type="molecule type" value="Genomic_DNA"/>
</dbReference>
<dbReference type="Proteomes" id="UP000199612">
    <property type="component" value="Unassembled WGS sequence"/>
</dbReference>
<dbReference type="OrthoDB" id="9803416at2"/>
<feature type="coiled-coil region" evidence="6">
    <location>
        <begin position="122"/>
        <end position="182"/>
    </location>
</feature>
<evidence type="ECO:0000256" key="7">
    <source>
        <dbReference type="SAM" id="Phobius"/>
    </source>
</evidence>
<reference evidence="9" key="1">
    <citation type="submission" date="2016-10" db="EMBL/GenBank/DDBJ databases">
        <authorList>
            <person name="Varghese N."/>
            <person name="Submissions S."/>
        </authorList>
    </citation>
    <scope>NUCLEOTIDE SEQUENCE [LARGE SCALE GENOMIC DNA]</scope>
    <source>
        <strain evidence="9">DSM 23664</strain>
    </source>
</reference>
<dbReference type="GO" id="GO:0016020">
    <property type="term" value="C:membrane"/>
    <property type="evidence" value="ECO:0007669"/>
    <property type="project" value="UniProtKB-SubCell"/>
</dbReference>
<evidence type="ECO:0000256" key="1">
    <source>
        <dbReference type="ARBA" id="ARBA00004141"/>
    </source>
</evidence>
<dbReference type="InterPro" id="IPR045863">
    <property type="entry name" value="CorA_TM1_TM2"/>
</dbReference>
<dbReference type="STRING" id="753702.SAMN04488102_103262"/>
<feature type="transmembrane region" description="Helical" evidence="7">
    <location>
        <begin position="243"/>
        <end position="263"/>
    </location>
</feature>
<comment type="similarity">
    <text evidence="2">Belongs to the CorA metal ion transporter (MIT) (TC 1.A.35) family.</text>
</comment>
<evidence type="ECO:0000313" key="9">
    <source>
        <dbReference type="Proteomes" id="UP000199612"/>
    </source>
</evidence>